<proteinExistence type="predicted"/>
<reference evidence="2" key="1">
    <citation type="journal article" date="2019" name="Int. J. Syst. Evol. Microbiol.">
        <title>The Global Catalogue of Microorganisms (GCM) 10K type strain sequencing project: providing services to taxonomists for standard genome sequencing and annotation.</title>
        <authorList>
            <consortium name="The Broad Institute Genomics Platform"/>
            <consortium name="The Broad Institute Genome Sequencing Center for Infectious Disease"/>
            <person name="Wu L."/>
            <person name="Ma J."/>
        </authorList>
    </citation>
    <scope>NUCLEOTIDE SEQUENCE [LARGE SCALE GENOMIC DNA]</scope>
    <source>
        <strain evidence="2">KCTC 12708</strain>
    </source>
</reference>
<accession>A0ABQ3C1Y7</accession>
<dbReference type="Proteomes" id="UP000615593">
    <property type="component" value="Unassembled WGS sequence"/>
</dbReference>
<evidence type="ECO:0008006" key="3">
    <source>
        <dbReference type="Google" id="ProtNLM"/>
    </source>
</evidence>
<name>A0ABQ3C1Y7_9FLAO</name>
<comment type="caution">
    <text evidence="1">The sequence shown here is derived from an EMBL/GenBank/DDBJ whole genome shotgun (WGS) entry which is preliminary data.</text>
</comment>
<protein>
    <recommendedName>
        <fullName evidence="3">Lipoprotein</fullName>
    </recommendedName>
</protein>
<dbReference type="RefSeq" id="WP_189394895.1">
    <property type="nucleotide sequence ID" value="NZ_BMWY01000012.1"/>
</dbReference>
<dbReference type="EMBL" id="BMWY01000012">
    <property type="protein sequence ID" value="GGZ64910.1"/>
    <property type="molecule type" value="Genomic_DNA"/>
</dbReference>
<gene>
    <name evidence="1" type="ORF">GCM10008088_27970</name>
</gene>
<evidence type="ECO:0000313" key="2">
    <source>
        <dbReference type="Proteomes" id="UP000615593"/>
    </source>
</evidence>
<keyword evidence="2" id="KW-1185">Reference proteome</keyword>
<organism evidence="1 2">
    <name type="scientific">Mesonia mobilis</name>
    <dbReference type="NCBI Taxonomy" id="369791"/>
    <lineage>
        <taxon>Bacteria</taxon>
        <taxon>Pseudomonadati</taxon>
        <taxon>Bacteroidota</taxon>
        <taxon>Flavobacteriia</taxon>
        <taxon>Flavobacteriales</taxon>
        <taxon>Flavobacteriaceae</taxon>
        <taxon>Mesonia</taxon>
    </lineage>
</organism>
<dbReference type="GeneID" id="94370461"/>
<evidence type="ECO:0000313" key="1">
    <source>
        <dbReference type="EMBL" id="GGZ64910.1"/>
    </source>
</evidence>
<sequence>MKKSVYLLFIFIFFNSCSKNLNSTHLNSENYNDKKDRIEILKKEINQNSEILDAEFELFNVNGFSDTDKIIPGASSWDYKIAIKIYPSDIFKWTNEFKKSDMFQNNINWTKKIVEKRKENWLTYSNPEFYYRNNSKVEMIVFREEGIIYKRIIAN</sequence>